<keyword evidence="2" id="KW-0456">Lyase</keyword>
<dbReference type="InterPro" id="IPR001303">
    <property type="entry name" value="Aldolase_II/adducin_N"/>
</dbReference>
<dbReference type="InterPro" id="IPR050197">
    <property type="entry name" value="Aldolase_class_II_sugar_metab"/>
</dbReference>
<accession>A0A3M8ST49</accession>
<dbReference type="Gene3D" id="3.40.225.10">
    <property type="entry name" value="Class II aldolase/adducin N-terminal domain"/>
    <property type="match status" value="1"/>
</dbReference>
<keyword evidence="5" id="KW-1185">Reference proteome</keyword>
<dbReference type="AlphaFoldDB" id="A0A3M8ST49"/>
<evidence type="ECO:0000313" key="4">
    <source>
        <dbReference type="EMBL" id="RNF82404.1"/>
    </source>
</evidence>
<dbReference type="SUPFAM" id="SSF53639">
    <property type="entry name" value="AraD/HMP-PK domain-like"/>
    <property type="match status" value="1"/>
</dbReference>
<dbReference type="GO" id="GO:0046872">
    <property type="term" value="F:metal ion binding"/>
    <property type="evidence" value="ECO:0007669"/>
    <property type="project" value="UniProtKB-KW"/>
</dbReference>
<proteinExistence type="predicted"/>
<evidence type="ECO:0000313" key="5">
    <source>
        <dbReference type="Proteomes" id="UP000267049"/>
    </source>
</evidence>
<sequence length="345" mass="36456">MAVADLVALSEFSAKIGANRDLVQGGGGNTSVKHGGVLWVKASGTWLAHAMDRDIFVPLPLAAVRAALDEVDGEDRVARLQPHGGLRPSIETSLHALLPHSVVAHVHSVNTIAWAVRDDAQAALSSRLHGLHWAWVPYRRPGYPLTRAVAEVLATADTAPDVLVLANHGLVVGGDDCESVERRLQDVERRLRLPVREPPPADTACLRAANDLGWLIPEDPLLHAVATDAVTLQAAQGGVLYPDHVVFLGTRPALVAPGSPVSRAVAEAVDGGAGPPVYATVPGAGVLLAPGISDGARAMLGCLARVGLRLQDARGLVYLAREEVAALTDWEAEAYRRSRERLSPD</sequence>
<organism evidence="4 5">
    <name type="scientific">Montanilutibacter psychrotolerans</name>
    <dbReference type="NCBI Taxonomy" id="1327343"/>
    <lineage>
        <taxon>Bacteria</taxon>
        <taxon>Pseudomonadati</taxon>
        <taxon>Pseudomonadota</taxon>
        <taxon>Gammaproteobacteria</taxon>
        <taxon>Lysobacterales</taxon>
        <taxon>Lysobacteraceae</taxon>
        <taxon>Montanilutibacter</taxon>
    </lineage>
</organism>
<reference evidence="4 5" key="1">
    <citation type="submission" date="2018-11" db="EMBL/GenBank/DDBJ databases">
        <title>Lysobacter cryohumiis sp. nov., isolated from soil in the Tianshan Mountains, Xinjiang, China.</title>
        <authorList>
            <person name="Luo Y."/>
            <person name="Sheng H."/>
        </authorList>
    </citation>
    <scope>NUCLEOTIDE SEQUENCE [LARGE SCALE GENOMIC DNA]</scope>
    <source>
        <strain evidence="4 5">ZS60</strain>
    </source>
</reference>
<gene>
    <name evidence="4" type="ORF">EER27_14405</name>
</gene>
<dbReference type="OrthoDB" id="9814830at2"/>
<dbReference type="GO" id="GO:0005829">
    <property type="term" value="C:cytosol"/>
    <property type="evidence" value="ECO:0007669"/>
    <property type="project" value="TreeGrafter"/>
</dbReference>
<dbReference type="GO" id="GO:0019323">
    <property type="term" value="P:pentose catabolic process"/>
    <property type="evidence" value="ECO:0007669"/>
    <property type="project" value="TreeGrafter"/>
</dbReference>
<evidence type="ECO:0000259" key="3">
    <source>
        <dbReference type="SMART" id="SM01007"/>
    </source>
</evidence>
<dbReference type="InterPro" id="IPR036409">
    <property type="entry name" value="Aldolase_II/adducin_N_sf"/>
</dbReference>
<dbReference type="Pfam" id="PF00596">
    <property type="entry name" value="Aldolase_II"/>
    <property type="match status" value="1"/>
</dbReference>
<dbReference type="GO" id="GO:0016832">
    <property type="term" value="F:aldehyde-lyase activity"/>
    <property type="evidence" value="ECO:0007669"/>
    <property type="project" value="TreeGrafter"/>
</dbReference>
<dbReference type="EMBL" id="RIBS01000008">
    <property type="protein sequence ID" value="RNF82404.1"/>
    <property type="molecule type" value="Genomic_DNA"/>
</dbReference>
<protein>
    <submittedName>
        <fullName evidence="4">Class II aldolase</fullName>
    </submittedName>
</protein>
<dbReference type="PANTHER" id="PTHR22789:SF0">
    <property type="entry name" value="3-OXO-TETRONATE 4-PHOSPHATE DECARBOXYLASE-RELATED"/>
    <property type="match status" value="1"/>
</dbReference>
<feature type="domain" description="Class II aldolase/adducin N-terminal" evidence="3">
    <location>
        <begin position="4"/>
        <end position="195"/>
    </location>
</feature>
<dbReference type="PANTHER" id="PTHR22789">
    <property type="entry name" value="FUCULOSE PHOSPHATE ALDOLASE"/>
    <property type="match status" value="1"/>
</dbReference>
<evidence type="ECO:0000256" key="1">
    <source>
        <dbReference type="ARBA" id="ARBA00022723"/>
    </source>
</evidence>
<name>A0A3M8ST49_9GAMM</name>
<keyword evidence="1" id="KW-0479">Metal-binding</keyword>
<dbReference type="SMART" id="SM01007">
    <property type="entry name" value="Aldolase_II"/>
    <property type="match status" value="1"/>
</dbReference>
<evidence type="ECO:0000256" key="2">
    <source>
        <dbReference type="ARBA" id="ARBA00023239"/>
    </source>
</evidence>
<dbReference type="RefSeq" id="WP_123088899.1">
    <property type="nucleotide sequence ID" value="NZ_RIBS01000008.1"/>
</dbReference>
<comment type="caution">
    <text evidence="4">The sequence shown here is derived from an EMBL/GenBank/DDBJ whole genome shotgun (WGS) entry which is preliminary data.</text>
</comment>
<dbReference type="Proteomes" id="UP000267049">
    <property type="component" value="Unassembled WGS sequence"/>
</dbReference>